<name>A0ABP3Z0Q8_9ACTN</name>
<evidence type="ECO:0008006" key="3">
    <source>
        <dbReference type="Google" id="ProtNLM"/>
    </source>
</evidence>
<keyword evidence="2" id="KW-1185">Reference proteome</keyword>
<evidence type="ECO:0000313" key="2">
    <source>
        <dbReference type="Proteomes" id="UP001501005"/>
    </source>
</evidence>
<organism evidence="1 2">
    <name type="scientific">Streptomyces thermoalcalitolerans</name>
    <dbReference type="NCBI Taxonomy" id="65605"/>
    <lineage>
        <taxon>Bacteria</taxon>
        <taxon>Bacillati</taxon>
        <taxon>Actinomycetota</taxon>
        <taxon>Actinomycetes</taxon>
        <taxon>Kitasatosporales</taxon>
        <taxon>Streptomycetaceae</taxon>
        <taxon>Streptomyces</taxon>
    </lineage>
</organism>
<protein>
    <recommendedName>
        <fullName evidence="3">Toxin-antitoxin system, toxin component</fullName>
    </recommendedName>
</protein>
<dbReference type="EMBL" id="BAAAHG010000015">
    <property type="protein sequence ID" value="GAA0912416.1"/>
    <property type="molecule type" value="Genomic_DNA"/>
</dbReference>
<gene>
    <name evidence="1" type="ORF">GCM10009549_24570</name>
</gene>
<dbReference type="Proteomes" id="UP001501005">
    <property type="component" value="Unassembled WGS sequence"/>
</dbReference>
<reference evidence="2" key="1">
    <citation type="journal article" date="2019" name="Int. J. Syst. Evol. Microbiol.">
        <title>The Global Catalogue of Microorganisms (GCM) 10K type strain sequencing project: providing services to taxonomists for standard genome sequencing and annotation.</title>
        <authorList>
            <consortium name="The Broad Institute Genomics Platform"/>
            <consortium name="The Broad Institute Genome Sequencing Center for Infectious Disease"/>
            <person name="Wu L."/>
            <person name="Ma J."/>
        </authorList>
    </citation>
    <scope>NUCLEOTIDE SEQUENCE [LARGE SCALE GENOMIC DNA]</scope>
    <source>
        <strain evidence="2">JCM 10673</strain>
    </source>
</reference>
<comment type="caution">
    <text evidence="1">The sequence shown here is derived from an EMBL/GenBank/DDBJ whole genome shotgun (WGS) entry which is preliminary data.</text>
</comment>
<sequence length="197" mass="21514">MLGRGMGIGRNMRRLCAELLDELTLPAPAQPADLCTALCDAMSRRRGRPVRFRTAAFPPGTASGLWLDMRDQDLILVEERTAPDHQLVILGHELWHMQAGHSSHDVDGVGVAARLLEEGADLQAVVHRAAARSHFDLAEEEEAERFGLLLASKCRTWLAGSSLRGPVQRNHLAGRIEASLGYLGRRVEGEGPGRGRS</sequence>
<evidence type="ECO:0000313" key="1">
    <source>
        <dbReference type="EMBL" id="GAA0912416.1"/>
    </source>
</evidence>
<accession>A0ABP3Z0Q8</accession>
<proteinExistence type="predicted"/>